<keyword evidence="2" id="KW-1185">Reference proteome</keyword>
<reference evidence="1 2" key="1">
    <citation type="journal article" date="2012" name="Stand. Genomic Sci.">
        <title>Complete genome sequencing and analysis of Saprospira grandis str. Lewin, a predatory marine bacterium.</title>
        <authorList>
            <person name="Saw J.H."/>
            <person name="Yuryev A."/>
            <person name="Kanbe M."/>
            <person name="Hou S."/>
            <person name="Young A.G."/>
            <person name="Aizawa S."/>
            <person name="Alam M."/>
        </authorList>
    </citation>
    <scope>NUCLEOTIDE SEQUENCE [LARGE SCALE GENOMIC DNA]</scope>
    <source>
        <strain evidence="1 2">Lewin</strain>
    </source>
</reference>
<accession>H6L940</accession>
<name>H6L940_SAPGL</name>
<proteinExistence type="predicted"/>
<dbReference type="HOGENOM" id="CLU_2994127_0_0_10"/>
<evidence type="ECO:0000313" key="1">
    <source>
        <dbReference type="EMBL" id="AFC23176.1"/>
    </source>
</evidence>
<evidence type="ECO:0000313" key="2">
    <source>
        <dbReference type="Proteomes" id="UP000007519"/>
    </source>
</evidence>
<dbReference type="AlphaFoldDB" id="H6L940"/>
<organism evidence="1 2">
    <name type="scientific">Saprospira grandis (strain Lewin)</name>
    <dbReference type="NCBI Taxonomy" id="984262"/>
    <lineage>
        <taxon>Bacteria</taxon>
        <taxon>Pseudomonadati</taxon>
        <taxon>Bacteroidota</taxon>
        <taxon>Saprospiria</taxon>
        <taxon>Saprospirales</taxon>
        <taxon>Saprospiraceae</taxon>
        <taxon>Saprospira</taxon>
    </lineage>
</organism>
<dbReference type="EMBL" id="CP002831">
    <property type="protein sequence ID" value="AFC23176.1"/>
    <property type="molecule type" value="Genomic_DNA"/>
</dbReference>
<dbReference type="KEGG" id="sgn:SGRA_0437"/>
<dbReference type="Proteomes" id="UP000007519">
    <property type="component" value="Chromosome"/>
</dbReference>
<dbReference type="STRING" id="984262.SGRA_0437"/>
<gene>
    <name evidence="1" type="ordered locus">SGRA_0437</name>
</gene>
<sequence>MVLPLAHFISLGLSLKVDISILANCLPFKVEKTTPLNLNSCLVYGKNAVRLKFFKKT</sequence>
<protein>
    <submittedName>
        <fullName evidence="1">Uncharacterized protein</fullName>
    </submittedName>
</protein>